<keyword evidence="2" id="KW-0547">Nucleotide-binding</keyword>
<keyword evidence="2" id="KW-0378">Hydrolase</keyword>
<dbReference type="InterPro" id="IPR011335">
    <property type="entry name" value="Restrct_endonuc-II-like"/>
</dbReference>
<evidence type="ECO:0000256" key="2">
    <source>
        <dbReference type="ARBA" id="ARBA00022806"/>
    </source>
</evidence>
<dbReference type="Proteomes" id="UP001157126">
    <property type="component" value="Unassembled WGS sequence"/>
</dbReference>
<evidence type="ECO:0000313" key="6">
    <source>
        <dbReference type="Proteomes" id="UP001157126"/>
    </source>
</evidence>
<dbReference type="InterPro" id="IPR011604">
    <property type="entry name" value="PDDEXK-like_dom_sf"/>
</dbReference>
<keyword evidence="6" id="KW-1185">Reference proteome</keyword>
<name>A0ABQ6INU6_9MICO</name>
<organism evidence="5 6">
    <name type="scientific">Mobilicoccus caccae</name>
    <dbReference type="NCBI Taxonomy" id="1859295"/>
    <lineage>
        <taxon>Bacteria</taxon>
        <taxon>Bacillati</taxon>
        <taxon>Actinomycetota</taxon>
        <taxon>Actinomycetes</taxon>
        <taxon>Micrococcales</taxon>
        <taxon>Dermatophilaceae</taxon>
        <taxon>Mobilicoccus</taxon>
    </lineage>
</organism>
<dbReference type="Gene3D" id="3.90.320.10">
    <property type="match status" value="1"/>
</dbReference>
<evidence type="ECO:0000256" key="3">
    <source>
        <dbReference type="ARBA" id="ARBA00023204"/>
    </source>
</evidence>
<proteinExistence type="predicted"/>
<evidence type="ECO:0000256" key="1">
    <source>
        <dbReference type="ARBA" id="ARBA00022763"/>
    </source>
</evidence>
<keyword evidence="2" id="KW-0347">Helicase</keyword>
<keyword evidence="3" id="KW-0234">DNA repair</keyword>
<reference evidence="6" key="1">
    <citation type="journal article" date="2019" name="Int. J. Syst. Evol. Microbiol.">
        <title>The Global Catalogue of Microorganisms (GCM) 10K type strain sequencing project: providing services to taxonomists for standard genome sequencing and annotation.</title>
        <authorList>
            <consortium name="The Broad Institute Genomics Platform"/>
            <consortium name="The Broad Institute Genome Sequencing Center for Infectious Disease"/>
            <person name="Wu L."/>
            <person name="Ma J."/>
        </authorList>
    </citation>
    <scope>NUCLEOTIDE SEQUENCE [LARGE SCALE GENOMIC DNA]</scope>
    <source>
        <strain evidence="6">NBRC 113072</strain>
    </source>
</reference>
<sequence>MGRCDPLEVEVSLETVVAGLPVRGRIDAVFPRKGGGVTIVDWKTGAPPAPEVLAERAIQLAVYRLAYSRWSGLPPEDIDAAFYYAATGTTVHPPMPQEDDLVALLVELTAGEV</sequence>
<evidence type="ECO:0000259" key="4">
    <source>
        <dbReference type="Pfam" id="PF12705"/>
    </source>
</evidence>
<dbReference type="SUPFAM" id="SSF52980">
    <property type="entry name" value="Restriction endonuclease-like"/>
    <property type="match status" value="1"/>
</dbReference>
<comment type="caution">
    <text evidence="5">The sequence shown here is derived from an EMBL/GenBank/DDBJ whole genome shotgun (WGS) entry which is preliminary data.</text>
</comment>
<accession>A0ABQ6INU6</accession>
<dbReference type="EMBL" id="BSUO01000001">
    <property type="protein sequence ID" value="GMA38893.1"/>
    <property type="molecule type" value="Genomic_DNA"/>
</dbReference>
<keyword evidence="1" id="KW-0227">DNA damage</keyword>
<keyword evidence="2" id="KW-0067">ATP-binding</keyword>
<dbReference type="Pfam" id="PF12705">
    <property type="entry name" value="PDDEXK_1"/>
    <property type="match status" value="1"/>
</dbReference>
<protein>
    <recommendedName>
        <fullName evidence="4">PD-(D/E)XK endonuclease-like domain-containing protein</fullName>
    </recommendedName>
</protein>
<gene>
    <name evidence="5" type="ORF">GCM10025883_09380</name>
</gene>
<dbReference type="InterPro" id="IPR038726">
    <property type="entry name" value="PDDEXK_AddAB-type"/>
</dbReference>
<feature type="domain" description="PD-(D/E)XK endonuclease-like" evidence="4">
    <location>
        <begin position="6"/>
        <end position="85"/>
    </location>
</feature>
<evidence type="ECO:0000313" key="5">
    <source>
        <dbReference type="EMBL" id="GMA38893.1"/>
    </source>
</evidence>